<keyword evidence="1" id="KW-0472">Membrane</keyword>
<feature type="transmembrane region" description="Helical" evidence="1">
    <location>
        <begin position="234"/>
        <end position="255"/>
    </location>
</feature>
<name>A0AA36IBF1_9DINO</name>
<feature type="transmembrane region" description="Helical" evidence="1">
    <location>
        <begin position="75"/>
        <end position="95"/>
    </location>
</feature>
<evidence type="ECO:0000313" key="2">
    <source>
        <dbReference type="EMBL" id="CAJ1384606.1"/>
    </source>
</evidence>
<comment type="caution">
    <text evidence="2">The sequence shown here is derived from an EMBL/GenBank/DDBJ whole genome shotgun (WGS) entry which is preliminary data.</text>
</comment>
<keyword evidence="1" id="KW-1133">Transmembrane helix</keyword>
<reference evidence="2" key="1">
    <citation type="submission" date="2023-08" db="EMBL/GenBank/DDBJ databases">
        <authorList>
            <person name="Chen Y."/>
            <person name="Shah S."/>
            <person name="Dougan E. K."/>
            <person name="Thang M."/>
            <person name="Chan C."/>
        </authorList>
    </citation>
    <scope>NUCLEOTIDE SEQUENCE</scope>
</reference>
<keyword evidence="3" id="KW-1185">Reference proteome</keyword>
<organism evidence="2 3">
    <name type="scientific">Effrenium voratum</name>
    <dbReference type="NCBI Taxonomy" id="2562239"/>
    <lineage>
        <taxon>Eukaryota</taxon>
        <taxon>Sar</taxon>
        <taxon>Alveolata</taxon>
        <taxon>Dinophyceae</taxon>
        <taxon>Suessiales</taxon>
        <taxon>Symbiodiniaceae</taxon>
        <taxon>Effrenium</taxon>
    </lineage>
</organism>
<feature type="transmembrane region" description="Helical" evidence="1">
    <location>
        <begin position="45"/>
        <end position="63"/>
    </location>
</feature>
<proteinExistence type="predicted"/>
<dbReference type="Proteomes" id="UP001178507">
    <property type="component" value="Unassembled WGS sequence"/>
</dbReference>
<evidence type="ECO:0008006" key="4">
    <source>
        <dbReference type="Google" id="ProtNLM"/>
    </source>
</evidence>
<accession>A0AA36IBF1</accession>
<evidence type="ECO:0000256" key="1">
    <source>
        <dbReference type="SAM" id="Phobius"/>
    </source>
</evidence>
<feature type="transmembrane region" description="Helical" evidence="1">
    <location>
        <begin position="262"/>
        <end position="282"/>
    </location>
</feature>
<dbReference type="AlphaFoldDB" id="A0AA36IBF1"/>
<gene>
    <name evidence="2" type="ORF">EVOR1521_LOCUS11438</name>
</gene>
<evidence type="ECO:0000313" key="3">
    <source>
        <dbReference type="Proteomes" id="UP001178507"/>
    </source>
</evidence>
<feature type="transmembrane region" description="Helical" evidence="1">
    <location>
        <begin position="132"/>
        <end position="151"/>
    </location>
</feature>
<sequence>MRELQSACSTAWHVGVVVVLGAVLHPELKAFYHSGHGDMKNTVSAIDTWAACLLLWALSLGAGRSTLPKREKLRWAAPPGIFVFLVITLATWANFLSYGCYAAFGPTELVFVYAFARIWHPAERQRPWWHDLPAVLVTALGSLLCVIGGSFDASPVAMLAALLCRACQALMTVSLRSCCVALASGSAKEEVGVLEITQWKLLVTALLCLPYALLTEGLAPWRLLGDREFWFHRSGGLLLGSVLITLGFQCCTVGLNRGLRSPVAAVLQSALQPLFGLLLLVLLADGPLRHQLGLKAPTLLDLVGLGCMLLGVLLTAGTAWRRQSRGERFLQS</sequence>
<keyword evidence="1" id="KW-0812">Transmembrane</keyword>
<dbReference type="EMBL" id="CAUJNA010001129">
    <property type="protein sequence ID" value="CAJ1384606.1"/>
    <property type="molecule type" value="Genomic_DNA"/>
</dbReference>
<protein>
    <recommendedName>
        <fullName evidence="4">EamA domain-containing protein</fullName>
    </recommendedName>
</protein>
<feature type="transmembrane region" description="Helical" evidence="1">
    <location>
        <begin position="196"/>
        <end position="214"/>
    </location>
</feature>
<feature type="transmembrane region" description="Helical" evidence="1">
    <location>
        <begin position="302"/>
        <end position="320"/>
    </location>
</feature>
<feature type="transmembrane region" description="Helical" evidence="1">
    <location>
        <begin position="7"/>
        <end position="25"/>
    </location>
</feature>